<evidence type="ECO:0000256" key="3">
    <source>
        <dbReference type="ARBA" id="ARBA00023295"/>
    </source>
</evidence>
<dbReference type="PANTHER" id="PTHR31339">
    <property type="entry name" value="PECTIN LYASE-RELATED"/>
    <property type="match status" value="1"/>
</dbReference>
<dbReference type="InterPro" id="IPR012334">
    <property type="entry name" value="Pectin_lyas_fold"/>
</dbReference>
<gene>
    <name evidence="5" type="ORF">PXC00_02905</name>
</gene>
<keyword evidence="2 4" id="KW-0378">Hydrolase</keyword>
<dbReference type="PANTHER" id="PTHR31339:SF9">
    <property type="entry name" value="PLASMIN AND FIBRONECTIN-BINDING PROTEIN A"/>
    <property type="match status" value="1"/>
</dbReference>
<organism evidence="5 6">
    <name type="scientific">Caproicibacterium argilliputei</name>
    <dbReference type="NCBI Taxonomy" id="3030016"/>
    <lineage>
        <taxon>Bacteria</taxon>
        <taxon>Bacillati</taxon>
        <taxon>Bacillota</taxon>
        <taxon>Clostridia</taxon>
        <taxon>Eubacteriales</taxon>
        <taxon>Oscillospiraceae</taxon>
        <taxon>Caproicibacterium</taxon>
    </lineage>
</organism>
<reference evidence="5" key="2">
    <citation type="submission" date="2024-06" db="EMBL/GenBank/DDBJ databases">
        <title>Caproicibacterium argilliputei sp. nov, a novel caproic acid producing anaerobic bacterium isolated from pit mud.</title>
        <authorList>
            <person name="Xia S."/>
        </authorList>
    </citation>
    <scope>NUCLEOTIDE SEQUENCE</scope>
    <source>
        <strain evidence="5">ZCY20-5</strain>
    </source>
</reference>
<dbReference type="Gene3D" id="2.160.20.10">
    <property type="entry name" value="Single-stranded right-handed beta-helix, Pectin lyase-like"/>
    <property type="match status" value="1"/>
</dbReference>
<dbReference type="AlphaFoldDB" id="A0AA97DCB6"/>
<evidence type="ECO:0000256" key="4">
    <source>
        <dbReference type="RuleBase" id="RU361169"/>
    </source>
</evidence>
<reference evidence="5" key="1">
    <citation type="submission" date="2023-09" db="EMBL/GenBank/DDBJ databases">
        <authorList>
            <person name="Zeng C."/>
        </authorList>
    </citation>
    <scope>NUCLEOTIDE SEQUENCE</scope>
    <source>
        <strain evidence="5">ZCY20-5</strain>
    </source>
</reference>
<dbReference type="RefSeq" id="WP_275845990.1">
    <property type="nucleotide sequence ID" value="NZ_CP135996.1"/>
</dbReference>
<protein>
    <submittedName>
        <fullName evidence="5">Glycosyl hydrolase family 28 protein</fullName>
    </submittedName>
</protein>
<name>A0AA97DCB6_9FIRM</name>
<proteinExistence type="inferred from homology"/>
<dbReference type="KEGG" id="carl:PXC00_02905"/>
<evidence type="ECO:0000313" key="5">
    <source>
        <dbReference type="EMBL" id="WOC32841.1"/>
    </source>
</evidence>
<dbReference type="GO" id="GO:0005975">
    <property type="term" value="P:carbohydrate metabolic process"/>
    <property type="evidence" value="ECO:0007669"/>
    <property type="project" value="InterPro"/>
</dbReference>
<evidence type="ECO:0000313" key="6">
    <source>
        <dbReference type="Proteomes" id="UP001300604"/>
    </source>
</evidence>
<keyword evidence="6" id="KW-1185">Reference proteome</keyword>
<dbReference type="InterPro" id="IPR011050">
    <property type="entry name" value="Pectin_lyase_fold/virulence"/>
</dbReference>
<dbReference type="InterPro" id="IPR000743">
    <property type="entry name" value="Glyco_hydro_28"/>
</dbReference>
<dbReference type="GO" id="GO:0004650">
    <property type="term" value="F:polygalacturonase activity"/>
    <property type="evidence" value="ECO:0007669"/>
    <property type="project" value="InterPro"/>
</dbReference>
<evidence type="ECO:0000256" key="2">
    <source>
        <dbReference type="ARBA" id="ARBA00022801"/>
    </source>
</evidence>
<dbReference type="Proteomes" id="UP001300604">
    <property type="component" value="Chromosome"/>
</dbReference>
<dbReference type="InterPro" id="IPR051801">
    <property type="entry name" value="GH28_Enzymes"/>
</dbReference>
<evidence type="ECO:0000256" key="1">
    <source>
        <dbReference type="ARBA" id="ARBA00008834"/>
    </source>
</evidence>
<dbReference type="EMBL" id="CP135996">
    <property type="protein sequence ID" value="WOC32841.1"/>
    <property type="molecule type" value="Genomic_DNA"/>
</dbReference>
<accession>A0AA97DCB6</accession>
<dbReference type="SUPFAM" id="SSF51126">
    <property type="entry name" value="Pectin lyase-like"/>
    <property type="match status" value="1"/>
</dbReference>
<keyword evidence="3 4" id="KW-0326">Glycosidase</keyword>
<comment type="similarity">
    <text evidence="1 4">Belongs to the glycosyl hydrolase 28 family.</text>
</comment>
<sequence>MGADETKLNRLSDITYALFVQEKIQIPSGGEQQYRFSSVCGRIFASVFFQAHTASQARNVLTLVSDTGEAAVSVQMEGKAFFAWNGAHRELIGSFQEDTWFRIALSVDTVRQTYSVFLDGEKCLSHAAFRETAKAFAACTVSARADGFTEQHLCVYENPVQSVQQAAAGRRIYDAKALGVEADGSVDVTQKLQTLIDCCAREGGGVLYLRAGTYLSGMLEFRQGSELYLETDAVLQGTLESSAYVSKHNPNWNMAHQGPQMALVYAENLTGFVIQGGGTIDGGGDFSGDYGSESSRPSAILLVGCTNVRIRDVYVENAGMWTIPAVDCTRLYVRNVHLRSFWFPNRDGLDLCDCHEVLVEHCSFLSDDDTVCLKSGSERGCNQILVRFMMLQSTMANAVKFGTGSYGAFTNCTVCDSVIKHTRLGGICVESVDGAKIQSLCFKNLDIGWTGSPFFVVLGDRGSIPPEGKRRIGSIENLQFCKICAHDLAQSDGCYLSGMQTEKGIFPIRNLLFKNVQLTARGGVQEMPAEPPEYDGRYPEVNMFGKLPACGYWIRHAEAVRFENCTTAVERADVRQPVVTADAPVLQNTISDKGAYKT</sequence>
<dbReference type="Pfam" id="PF00295">
    <property type="entry name" value="Glyco_hydro_28"/>
    <property type="match status" value="1"/>
</dbReference>